<evidence type="ECO:0000256" key="4">
    <source>
        <dbReference type="ARBA" id="ARBA00022490"/>
    </source>
</evidence>
<evidence type="ECO:0000256" key="2">
    <source>
        <dbReference type="ARBA" id="ARBA00010349"/>
    </source>
</evidence>
<comment type="function">
    <text evidence="8">Component of the signal recognition particle (SRP) complex, a ribonucleoprotein complex that mediates the cotranslational targeting of secretory and membrane proteins to the endoplasmic reticulum (ER). SRP9 together with SRP14 and the Alu portion of the SRP RNA, constitutes the elongation arrest domain of SRP. The complex of SRP9 and SRP14 is required for SRP RNA binding.</text>
</comment>
<dbReference type="OrthoDB" id="19209at2759"/>
<dbReference type="EMBL" id="GAMC01019642">
    <property type="protein sequence ID" value="JAB86913.1"/>
    <property type="molecule type" value="mRNA"/>
</dbReference>
<dbReference type="KEGG" id="ccat:101457255"/>
<comment type="subcellular location">
    <subcellularLocation>
        <location evidence="1 8">Cytoplasm</location>
    </subcellularLocation>
</comment>
<dbReference type="GO" id="GO:0030942">
    <property type="term" value="F:endoplasmic reticulum signal peptide binding"/>
    <property type="evidence" value="ECO:0007669"/>
    <property type="project" value="UniProtKB-UniRule"/>
</dbReference>
<evidence type="ECO:0000256" key="7">
    <source>
        <dbReference type="ARBA" id="ARBA00023274"/>
    </source>
</evidence>
<dbReference type="EMBL" id="GAMC01019647">
    <property type="protein sequence ID" value="JAB86908.1"/>
    <property type="molecule type" value="mRNA"/>
</dbReference>
<dbReference type="FunFam" id="3.30.720.10:FF:000003">
    <property type="entry name" value="Signal recognition particle 14"/>
    <property type="match status" value="1"/>
</dbReference>
<protein>
    <recommendedName>
        <fullName evidence="3 8">Signal recognition particle 14 kDa protein</fullName>
        <shortName evidence="8">SRP14</shortName>
    </recommendedName>
</protein>
<dbReference type="SUPFAM" id="SSF54762">
    <property type="entry name" value="Signal recognition particle alu RNA binding heterodimer, SRP9/14"/>
    <property type="match status" value="1"/>
</dbReference>
<evidence type="ECO:0000256" key="8">
    <source>
        <dbReference type="RuleBase" id="RU368100"/>
    </source>
</evidence>
<dbReference type="PANTHER" id="PTHR12013">
    <property type="entry name" value="SIGNAL RECOGNITION PARTICLE 14 KD PROTEIN"/>
    <property type="match status" value="1"/>
</dbReference>
<gene>
    <name evidence="10" type="primary">SRP14</name>
</gene>
<name>W8AQW0_CERCA</name>
<dbReference type="Pfam" id="PF02290">
    <property type="entry name" value="SRP14"/>
    <property type="match status" value="1"/>
</dbReference>
<evidence type="ECO:0000256" key="5">
    <source>
        <dbReference type="ARBA" id="ARBA00022884"/>
    </source>
</evidence>
<dbReference type="InterPro" id="IPR009018">
    <property type="entry name" value="Signal_recog_particle_SRP9/14"/>
</dbReference>
<evidence type="ECO:0000256" key="1">
    <source>
        <dbReference type="ARBA" id="ARBA00004496"/>
    </source>
</evidence>
<proteinExistence type="evidence at transcript level"/>
<keyword evidence="5 8" id="KW-0694">RNA-binding</keyword>
<keyword evidence="6 8" id="KW-0733">Signal recognition particle</keyword>
<feature type="region of interest" description="Disordered" evidence="9">
    <location>
        <begin position="45"/>
        <end position="64"/>
    </location>
</feature>
<dbReference type="GO" id="GO:0008312">
    <property type="term" value="F:7S RNA binding"/>
    <property type="evidence" value="ECO:0007669"/>
    <property type="project" value="UniProtKB-UniRule"/>
</dbReference>
<keyword evidence="4 8" id="KW-0963">Cytoplasm</keyword>
<dbReference type="Gene3D" id="3.30.720.10">
    <property type="entry name" value="Signal recognition particle alu RNA binding heterodimer, srp9/1"/>
    <property type="match status" value="1"/>
</dbReference>
<comment type="subunit">
    <text evidence="8">Heterodimer with SRP9; binds RNA as heterodimer. Component of a signal recognition particle (SRP) complex that consists of a 7SL RNA molecule of 300 nucleotides and six protein subunits: SRP72, SRP68, SRP54, SRP19, SRP14 and SRP9.</text>
</comment>
<feature type="compositionally biased region" description="Basic and acidic residues" evidence="9">
    <location>
        <begin position="48"/>
        <end position="59"/>
    </location>
</feature>
<dbReference type="GO" id="GO:0005786">
    <property type="term" value="C:signal recognition particle, endoplasmic reticulum targeting"/>
    <property type="evidence" value="ECO:0007669"/>
    <property type="project" value="UniProtKB-UniRule"/>
</dbReference>
<dbReference type="CTD" id="6727"/>
<reference evidence="10" key="2">
    <citation type="journal article" date="2014" name="BMC Genomics">
        <title>A genomic perspective to assessing quality of mass-reared SIT flies used in Mediterranean fruit fly (Ceratitis capitata) eradication in California.</title>
        <authorList>
            <person name="Calla B."/>
            <person name="Hall B."/>
            <person name="Hou S."/>
            <person name="Geib S.M."/>
        </authorList>
    </citation>
    <scope>NUCLEOTIDE SEQUENCE</scope>
</reference>
<dbReference type="InterPro" id="IPR003210">
    <property type="entry name" value="Signal_recog_particle_SRP14"/>
</dbReference>
<sequence>MSKGKSFFLHTHTKMVLLDNSSFIIRLEKFANAAKKDSSFSVTFKRYNGHDKPKPREGRPALPEPETYMCLMRAQTKSKKISTIVRQEDVPKMMNMYAQFMKSNMDGLKRVKKVKSKAKAAKG</sequence>
<dbReference type="EMBL" id="GAMC01019657">
    <property type="protein sequence ID" value="JAB86898.1"/>
    <property type="molecule type" value="mRNA"/>
</dbReference>
<dbReference type="EMBL" id="GAMC01019652">
    <property type="protein sequence ID" value="JAB86903.1"/>
    <property type="molecule type" value="mRNA"/>
</dbReference>
<comment type="similarity">
    <text evidence="2 8">Belongs to the SRP14 family.</text>
</comment>
<dbReference type="GeneID" id="101457255"/>
<evidence type="ECO:0000256" key="3">
    <source>
        <dbReference type="ARBA" id="ARBA00017926"/>
    </source>
</evidence>
<organism evidence="10">
    <name type="scientific">Ceratitis capitata</name>
    <name type="common">Mediterranean fruit fly</name>
    <name type="synonym">Tephritis capitata</name>
    <dbReference type="NCBI Taxonomy" id="7213"/>
    <lineage>
        <taxon>Eukaryota</taxon>
        <taxon>Metazoa</taxon>
        <taxon>Ecdysozoa</taxon>
        <taxon>Arthropoda</taxon>
        <taxon>Hexapoda</taxon>
        <taxon>Insecta</taxon>
        <taxon>Pterygota</taxon>
        <taxon>Neoptera</taxon>
        <taxon>Endopterygota</taxon>
        <taxon>Diptera</taxon>
        <taxon>Brachycera</taxon>
        <taxon>Muscomorpha</taxon>
        <taxon>Tephritoidea</taxon>
        <taxon>Tephritidae</taxon>
        <taxon>Ceratitis</taxon>
        <taxon>Ceratitis</taxon>
    </lineage>
</organism>
<reference evidence="10" key="1">
    <citation type="submission" date="2013-07" db="EMBL/GenBank/DDBJ databases">
        <authorList>
            <person name="Geib S."/>
        </authorList>
    </citation>
    <scope>NUCLEOTIDE SEQUENCE</scope>
</reference>
<dbReference type="AlphaFoldDB" id="W8AQW0"/>
<evidence type="ECO:0000313" key="10">
    <source>
        <dbReference type="EMBL" id="JAB86903.1"/>
    </source>
</evidence>
<accession>W8AQW0</accession>
<dbReference type="GO" id="GO:0006614">
    <property type="term" value="P:SRP-dependent cotranslational protein targeting to membrane"/>
    <property type="evidence" value="ECO:0007669"/>
    <property type="project" value="UniProtKB-UniRule"/>
</dbReference>
<keyword evidence="7 8" id="KW-0687">Ribonucleoprotein</keyword>
<evidence type="ECO:0000256" key="6">
    <source>
        <dbReference type="ARBA" id="ARBA00023135"/>
    </source>
</evidence>
<evidence type="ECO:0000256" key="9">
    <source>
        <dbReference type="SAM" id="MobiDB-lite"/>
    </source>
</evidence>